<keyword evidence="4" id="KW-1185">Reference proteome</keyword>
<feature type="transmembrane region" description="Helical" evidence="2">
    <location>
        <begin position="890"/>
        <end position="912"/>
    </location>
</feature>
<accession>A0AAE1M3I2</accession>
<sequence>MATEPDCPAAGPNPVVPTPSIAASKPSHRYQHFIPQFLLKNFAHKYVAPDSLDSTKAKKRNPNTGMYSGEPAVNTLHLSGDFSLEECAVRRTCGMEDMYEDTDNLLKDHGHLEKKFAAIESTASFIYRKIVKAYKNGKDNICLTRKENDFLRKFIFLLTLRSVQYHRKYNINSVHDYDGDDKVWLQEYMESYGFTKPLDVWLQSLEVLIDLEIDPDGIWVDFVKEAIYFPIADNFIDHMKKMYMTICTPDEHVEEFILTDNCCNVTEGTIPTYLMENMISHLDLAPCFHRFAPVSPKLMIVLRYNHLPEQFCVADPVATVQRQTQQQTGSGDGTKSMLEGLPIRKAKITPMEEVNGQLVPRIGTNQKLYECDNFYFTIFKIPAQHVRIINRLLIDLAFHGSRIIFFRKKAFMDLITWFLSQPCIVGKRLTEKHGAQQLGYIRGLLQFMRREGRDVTFKWTFGPNECGDLDQVHIRNVAFTKYLEDTNRGKDGSGLDHETLYQKLGGVTENFNSDMAAATIMFETWTMSVDLNYGSPDYQSTCREKLERLLAGHQGQSNTRFWLFLKKMRLGQVVATKAFHSVPGFALLVKPECKGSEDMLAYAHSTVPDKELNVAMYKAFNESIVEIRGAGCGLETMGQFSLFGNKKWRNSKPAGRDEPRVDKKKKEMKDKKMVCPALSDDTNGKASTESACEEKQLDSKENSDGDKKAICSLQPESTNETASVESACEKEQLDAKEKSNDDKKATGSSQPENTNEKASTEFVCKNKELDAKEKSDDDKKAIRSSQPEDGKKGPPASIEEPTKTSDDDKTKGKVCASNTVCTEGKPTSSSPDESTKKEEQTDTDPTEQQLQPIHGVQKTEDEPVLQKSPTKAVARNKKALNTLIDNKKMWYVWATTVSCLLGSLGLFVLGALGCLLSPILRVLSYAVSRFLDHFVLLLDNMAVASNNLRFALFPLAKYLLHMTMILIVIVLGLTMAKKSFRK</sequence>
<protein>
    <submittedName>
        <fullName evidence="3">Uncharacterized protein</fullName>
    </submittedName>
</protein>
<feature type="transmembrane region" description="Helical" evidence="2">
    <location>
        <begin position="958"/>
        <end position="976"/>
    </location>
</feature>
<feature type="compositionally biased region" description="Basic and acidic residues" evidence="1">
    <location>
        <begin position="727"/>
        <end position="745"/>
    </location>
</feature>
<dbReference type="EMBL" id="JAWRVG010000001">
    <property type="protein sequence ID" value="KAK4085150.1"/>
    <property type="molecule type" value="Genomic_DNA"/>
</dbReference>
<feature type="compositionally biased region" description="Polar residues" evidence="1">
    <location>
        <begin position="816"/>
        <end position="832"/>
    </location>
</feature>
<feature type="compositionally biased region" description="Basic and acidic residues" evidence="1">
    <location>
        <begin position="754"/>
        <end position="792"/>
    </location>
</feature>
<organism evidence="3 4">
    <name type="scientific">Trichoderma aggressivum f. europaeum</name>
    <dbReference type="NCBI Taxonomy" id="173218"/>
    <lineage>
        <taxon>Eukaryota</taxon>
        <taxon>Fungi</taxon>
        <taxon>Dikarya</taxon>
        <taxon>Ascomycota</taxon>
        <taxon>Pezizomycotina</taxon>
        <taxon>Sordariomycetes</taxon>
        <taxon>Hypocreomycetidae</taxon>
        <taxon>Hypocreales</taxon>
        <taxon>Hypocreaceae</taxon>
        <taxon>Trichoderma</taxon>
    </lineage>
</organism>
<feature type="compositionally biased region" description="Basic and acidic residues" evidence="1">
    <location>
        <begin position="800"/>
        <end position="811"/>
    </location>
</feature>
<keyword evidence="2" id="KW-1133">Transmembrane helix</keyword>
<dbReference type="GeneID" id="87915371"/>
<feature type="region of interest" description="Disordered" evidence="1">
    <location>
        <begin position="645"/>
        <end position="871"/>
    </location>
</feature>
<evidence type="ECO:0000256" key="2">
    <source>
        <dbReference type="SAM" id="Phobius"/>
    </source>
</evidence>
<proteinExistence type="predicted"/>
<comment type="caution">
    <text evidence="3">The sequence shown here is derived from an EMBL/GenBank/DDBJ whole genome shotgun (WGS) entry which is preliminary data.</text>
</comment>
<feature type="region of interest" description="Disordered" evidence="1">
    <location>
        <begin position="1"/>
        <end position="22"/>
    </location>
</feature>
<dbReference type="AlphaFoldDB" id="A0AAE1M3I2"/>
<keyword evidence="2" id="KW-0812">Transmembrane</keyword>
<dbReference type="Pfam" id="PF14022">
    <property type="entry name" value="DUF4238"/>
    <property type="match status" value="1"/>
</dbReference>
<evidence type="ECO:0000313" key="3">
    <source>
        <dbReference type="EMBL" id="KAK4085150.1"/>
    </source>
</evidence>
<feature type="compositionally biased region" description="Polar residues" evidence="1">
    <location>
        <begin position="714"/>
        <end position="724"/>
    </location>
</feature>
<evidence type="ECO:0000256" key="1">
    <source>
        <dbReference type="SAM" id="MobiDB-lite"/>
    </source>
</evidence>
<dbReference type="RefSeq" id="XP_062760490.1">
    <property type="nucleotide sequence ID" value="XM_062896398.1"/>
</dbReference>
<reference evidence="3" key="1">
    <citation type="submission" date="2023-11" db="EMBL/GenBank/DDBJ databases">
        <title>The genome sequences of three competitors of mushroom-forming fungi.</title>
        <authorList>
            <person name="Beijen E."/>
            <person name="Ohm R.A."/>
        </authorList>
    </citation>
    <scope>NUCLEOTIDE SEQUENCE</scope>
    <source>
        <strain evidence="3">CBS 100526</strain>
    </source>
</reference>
<keyword evidence="2" id="KW-0472">Membrane</keyword>
<feature type="compositionally biased region" description="Basic and acidic residues" evidence="1">
    <location>
        <begin position="654"/>
        <end position="673"/>
    </location>
</feature>
<dbReference type="Proteomes" id="UP001273209">
    <property type="component" value="Unassembled WGS sequence"/>
</dbReference>
<dbReference type="InterPro" id="IPR025332">
    <property type="entry name" value="DUF4238"/>
</dbReference>
<name>A0AAE1M3I2_9HYPO</name>
<feature type="transmembrane region" description="Helical" evidence="2">
    <location>
        <begin position="919"/>
        <end position="938"/>
    </location>
</feature>
<feature type="compositionally biased region" description="Polar residues" evidence="1">
    <location>
        <begin position="680"/>
        <end position="690"/>
    </location>
</feature>
<gene>
    <name evidence="3" type="ORF">Triagg1_140</name>
</gene>
<feature type="compositionally biased region" description="Basic and acidic residues" evidence="1">
    <location>
        <begin position="692"/>
        <end position="709"/>
    </location>
</feature>
<evidence type="ECO:0000313" key="4">
    <source>
        <dbReference type="Proteomes" id="UP001273209"/>
    </source>
</evidence>